<dbReference type="InterPro" id="IPR015943">
    <property type="entry name" value="WD40/YVTN_repeat-like_dom_sf"/>
</dbReference>
<keyword evidence="9" id="KW-0206">Cytoskeleton</keyword>
<dbReference type="InterPro" id="IPR050687">
    <property type="entry name" value="Dynein_IC"/>
</dbReference>
<dbReference type="PANTHER" id="PTHR12442:SF11">
    <property type="entry name" value="DYNEIN AXONEMAL INTERMEDIATE CHAIN 1"/>
    <property type="match status" value="1"/>
</dbReference>
<comment type="caution">
    <text evidence="11">The sequence shown here is derived from an EMBL/GenBank/DDBJ whole genome shotgun (WGS) entry which is preliminary data.</text>
</comment>
<evidence type="ECO:0000313" key="11">
    <source>
        <dbReference type="EMBL" id="KAK7872713.1"/>
    </source>
</evidence>
<dbReference type="Pfam" id="PF00400">
    <property type="entry name" value="WD40"/>
    <property type="match status" value="2"/>
</dbReference>
<dbReference type="GO" id="GO:0036157">
    <property type="term" value="C:outer dynein arm"/>
    <property type="evidence" value="ECO:0007669"/>
    <property type="project" value="TreeGrafter"/>
</dbReference>
<dbReference type="Gene3D" id="2.130.10.10">
    <property type="entry name" value="YVTN repeat-like/Quinoprotein amine dehydrogenase"/>
    <property type="match status" value="2"/>
</dbReference>
<keyword evidence="8" id="KW-0505">Motor protein</keyword>
<keyword evidence="12" id="KW-1185">Reference proteome</keyword>
<dbReference type="GO" id="GO:0045503">
    <property type="term" value="F:dynein light chain binding"/>
    <property type="evidence" value="ECO:0007669"/>
    <property type="project" value="TreeGrafter"/>
</dbReference>
<dbReference type="AlphaFoldDB" id="A0AAN9Z8X2"/>
<proteinExistence type="inferred from homology"/>
<evidence type="ECO:0000313" key="12">
    <source>
        <dbReference type="Proteomes" id="UP001378592"/>
    </source>
</evidence>
<gene>
    <name evidence="11" type="ORF">R5R35_002700</name>
</gene>
<dbReference type="EMBL" id="JAZDUA010000021">
    <property type="protein sequence ID" value="KAK7872713.1"/>
    <property type="molecule type" value="Genomic_DNA"/>
</dbReference>
<evidence type="ECO:0000256" key="9">
    <source>
        <dbReference type="ARBA" id="ARBA00023212"/>
    </source>
</evidence>
<dbReference type="GO" id="GO:0003341">
    <property type="term" value="P:cilium movement"/>
    <property type="evidence" value="ECO:0007669"/>
    <property type="project" value="TreeGrafter"/>
</dbReference>
<dbReference type="GO" id="GO:0045504">
    <property type="term" value="F:dynein heavy chain binding"/>
    <property type="evidence" value="ECO:0007669"/>
    <property type="project" value="TreeGrafter"/>
</dbReference>
<dbReference type="InterPro" id="IPR001680">
    <property type="entry name" value="WD40_rpt"/>
</dbReference>
<organism evidence="11 12">
    <name type="scientific">Gryllus longicercus</name>
    <dbReference type="NCBI Taxonomy" id="2509291"/>
    <lineage>
        <taxon>Eukaryota</taxon>
        <taxon>Metazoa</taxon>
        <taxon>Ecdysozoa</taxon>
        <taxon>Arthropoda</taxon>
        <taxon>Hexapoda</taxon>
        <taxon>Insecta</taxon>
        <taxon>Pterygota</taxon>
        <taxon>Neoptera</taxon>
        <taxon>Polyneoptera</taxon>
        <taxon>Orthoptera</taxon>
        <taxon>Ensifera</taxon>
        <taxon>Gryllidea</taxon>
        <taxon>Grylloidea</taxon>
        <taxon>Gryllidae</taxon>
        <taxon>Gryllinae</taxon>
        <taxon>Gryllus</taxon>
    </lineage>
</organism>
<keyword evidence="5" id="KW-0493">Microtubule</keyword>
<evidence type="ECO:0000256" key="1">
    <source>
        <dbReference type="ARBA" id="ARBA00004430"/>
    </source>
</evidence>
<protein>
    <recommendedName>
        <fullName evidence="13">Dynein intermediate chain 2, ciliary</fullName>
    </recommendedName>
</protein>
<dbReference type="PANTHER" id="PTHR12442">
    <property type="entry name" value="DYNEIN INTERMEDIATE CHAIN"/>
    <property type="match status" value="1"/>
</dbReference>
<keyword evidence="7" id="KW-0243">Dynein</keyword>
<evidence type="ECO:0000256" key="10">
    <source>
        <dbReference type="ARBA" id="ARBA00023273"/>
    </source>
</evidence>
<dbReference type="FunFam" id="2.130.10.10:FF:000251">
    <property type="entry name" value="Dynein axonemal intermediate chain 1"/>
    <property type="match status" value="1"/>
</dbReference>
<evidence type="ECO:0000256" key="3">
    <source>
        <dbReference type="ARBA" id="ARBA00022490"/>
    </source>
</evidence>
<evidence type="ECO:0000256" key="4">
    <source>
        <dbReference type="ARBA" id="ARBA00022574"/>
    </source>
</evidence>
<name>A0AAN9Z8X2_9ORTH</name>
<evidence type="ECO:0000256" key="6">
    <source>
        <dbReference type="ARBA" id="ARBA00022737"/>
    </source>
</evidence>
<keyword evidence="3" id="KW-0963">Cytoplasm</keyword>
<evidence type="ECO:0000256" key="2">
    <source>
        <dbReference type="ARBA" id="ARBA00011059"/>
    </source>
</evidence>
<dbReference type="SUPFAM" id="SSF50978">
    <property type="entry name" value="WD40 repeat-like"/>
    <property type="match status" value="1"/>
</dbReference>
<dbReference type="GO" id="GO:0036158">
    <property type="term" value="P:outer dynein arm assembly"/>
    <property type="evidence" value="ECO:0007669"/>
    <property type="project" value="TreeGrafter"/>
</dbReference>
<keyword evidence="4" id="KW-0853">WD repeat</keyword>
<evidence type="ECO:0000256" key="7">
    <source>
        <dbReference type="ARBA" id="ARBA00023017"/>
    </source>
</evidence>
<keyword evidence="10" id="KW-0966">Cell projection</keyword>
<dbReference type="InterPro" id="IPR036322">
    <property type="entry name" value="WD40_repeat_dom_sf"/>
</dbReference>
<dbReference type="SMART" id="SM00320">
    <property type="entry name" value="WD40"/>
    <property type="match status" value="3"/>
</dbReference>
<accession>A0AAN9Z8X2</accession>
<dbReference type="Proteomes" id="UP001378592">
    <property type="component" value="Unassembled WGS sequence"/>
</dbReference>
<evidence type="ECO:0000256" key="8">
    <source>
        <dbReference type="ARBA" id="ARBA00023175"/>
    </source>
</evidence>
<keyword evidence="6" id="KW-0677">Repeat</keyword>
<evidence type="ECO:0000256" key="5">
    <source>
        <dbReference type="ARBA" id="ARBA00022701"/>
    </source>
</evidence>
<reference evidence="11 12" key="1">
    <citation type="submission" date="2024-03" db="EMBL/GenBank/DDBJ databases">
        <title>The genome assembly and annotation of the cricket Gryllus longicercus Weissman &amp; Gray.</title>
        <authorList>
            <person name="Szrajer S."/>
            <person name="Gray D."/>
            <person name="Ylla G."/>
        </authorList>
    </citation>
    <scope>NUCLEOTIDE SEQUENCE [LARGE SCALE GENOMIC DNA]</scope>
    <source>
        <strain evidence="11">DAG 2021-001</strain>
        <tissue evidence="11">Whole body minus gut</tissue>
    </source>
</reference>
<evidence type="ECO:0008006" key="13">
    <source>
        <dbReference type="Google" id="ProtNLM"/>
    </source>
</evidence>
<sequence>MLLMNLAYFDVSTLKLNSFDFMKSPPQGAVCLYTLKNPSHPEYVFTTDAPVMCVDIHPAHPHLFVVGRWDGNVAVYNVRLHSNQPQYRSNSVRHKHESIVWQVKWGKDLPDGEINFYSIAADGFVHNWIITAKDLTKSTIIPLSLDVSPISGPDGITICVKGCGTAITFHPNEPLTFLVGTEEGYIHKCSTAYTSMYLMTYQAHHMPIHRIDYNKFNPNIFISCSADWRIKMWEDNRMIPLFVFDVGSPIGDIEWSPYSSTVFACVTNDGKVHVFDININKYKPICSQSVVSKKRNKLTRLSFNFKLPIIIVGDDRGSLITLKMSPNLRKKMKPPKKGPPIDPWVLEARKLEKLLALVREPGLQVELSVSARE</sequence>
<comment type="similarity">
    <text evidence="2">Belongs to the dynein intermediate chain family.</text>
</comment>
<dbReference type="GO" id="GO:0005874">
    <property type="term" value="C:microtubule"/>
    <property type="evidence" value="ECO:0007669"/>
    <property type="project" value="UniProtKB-KW"/>
</dbReference>
<comment type="subcellular location">
    <subcellularLocation>
        <location evidence="1">Cytoplasm</location>
        <location evidence="1">Cytoskeleton</location>
        <location evidence="1">Cilium axoneme</location>
    </subcellularLocation>
</comment>